<evidence type="ECO:0000313" key="2">
    <source>
        <dbReference type="Proteomes" id="UP000002283"/>
    </source>
</evidence>
<dbReference type="Proteomes" id="UP000002283">
    <property type="component" value="Chromosome I"/>
</dbReference>
<gene>
    <name evidence="1" type="ordered locus">BMA10229_A0138</name>
</gene>
<proteinExistence type="predicted"/>
<name>A2S2H7_BURM9</name>
<organism evidence="1 2">
    <name type="scientific">Burkholderia mallei (strain NCTC 10229)</name>
    <dbReference type="NCBI Taxonomy" id="412022"/>
    <lineage>
        <taxon>Bacteria</taxon>
        <taxon>Pseudomonadati</taxon>
        <taxon>Pseudomonadota</taxon>
        <taxon>Betaproteobacteria</taxon>
        <taxon>Burkholderiales</taxon>
        <taxon>Burkholderiaceae</taxon>
        <taxon>Burkholderia</taxon>
        <taxon>pseudomallei group</taxon>
    </lineage>
</organism>
<accession>A2S2H7</accession>
<protein>
    <submittedName>
        <fullName evidence="1">Uncharacterized protein</fullName>
    </submittedName>
</protein>
<dbReference type="EMBL" id="CP000546">
    <property type="protein sequence ID" value="ABN03761.1"/>
    <property type="molecule type" value="Genomic_DNA"/>
</dbReference>
<dbReference type="HOGENOM" id="CLU_3059356_0_0_4"/>
<dbReference type="AlphaFoldDB" id="A2S2H7"/>
<reference evidence="1 2" key="1">
    <citation type="submission" date="2007-01" db="EMBL/GenBank/DDBJ databases">
        <authorList>
            <person name="DeShazer D."/>
            <person name="Woods D.E."/>
            <person name="Nierman W.C."/>
        </authorList>
    </citation>
    <scope>NUCLEOTIDE SEQUENCE [LARGE SCALE GENOMIC DNA]</scope>
    <source>
        <strain evidence="1 2">NCTC 10229</strain>
    </source>
</reference>
<evidence type="ECO:0000313" key="1">
    <source>
        <dbReference type="EMBL" id="ABN03761.1"/>
    </source>
</evidence>
<sequence>MRRCVTLDVGCRMSDVGCPMSDVRCCRRAVDRVPGARPPYRRAASFRFSHRRP</sequence>
<dbReference type="KEGG" id="bml:BMA10229_A0138"/>